<evidence type="ECO:0000256" key="2">
    <source>
        <dbReference type="SAM" id="MobiDB-lite"/>
    </source>
</evidence>
<organism evidence="4">
    <name type="scientific">Candidatus Improbicoccus pseudotrichonymphae</name>
    <dbReference type="NCBI Taxonomy" id="3033792"/>
    <lineage>
        <taxon>Bacteria</taxon>
        <taxon>Bacillati</taxon>
        <taxon>Bacillota</taxon>
        <taxon>Clostridia</taxon>
        <taxon>Candidatus Improbicoccus</taxon>
    </lineage>
</organism>
<dbReference type="KEGG" id="ips:CfP315_0646"/>
<gene>
    <name evidence="4" type="ORF">CfP315_0646</name>
</gene>
<feature type="transmembrane region" description="Helical" evidence="3">
    <location>
        <begin position="21"/>
        <end position="40"/>
    </location>
</feature>
<feature type="compositionally biased region" description="Acidic residues" evidence="2">
    <location>
        <begin position="65"/>
        <end position="74"/>
    </location>
</feature>
<keyword evidence="3" id="KW-1133">Transmembrane helix</keyword>
<proteinExistence type="predicted"/>
<evidence type="ECO:0000313" key="4">
    <source>
        <dbReference type="EMBL" id="BED92068.1"/>
    </source>
</evidence>
<feature type="region of interest" description="Disordered" evidence="2">
    <location>
        <begin position="48"/>
        <end position="81"/>
    </location>
</feature>
<dbReference type="Proteomes" id="UP001337580">
    <property type="component" value="Chromosome"/>
</dbReference>
<name>A0AA48KX63_9FIRM</name>
<keyword evidence="1" id="KW-0175">Coiled coil</keyword>
<sequence>MKKESNGIGENKNSKKISKNNKIISSILAIIMCCQSFVGANPNSDNREFVSDKGIDNNPAADGSEKEEEEEEGGEEVKDIKSKENNSSGLIGISLDIILFLAAAVNWWFYVTKNKDLKSKNKEIERLNEKLKRIEELEKDNEENKRLKKELEEKNKELEEIYKPITESDARVEKKKYLGTECITFNVGERVKIHGRTFFRNLTDVTSTMGIHFTDNENNKQLAYYDLVFISMKRNPSKLDYDRDNDYKQLSDYSKCVLSIFEERLGCLLSKSREFGEKGITRASQLKKYSEELLVSDQKVGPNFRFTNIVIFLLDKEDEEKGSLFLFVSQELLDKGFLVRGNLKENR</sequence>
<feature type="transmembrane region" description="Helical" evidence="3">
    <location>
        <begin position="90"/>
        <end position="111"/>
    </location>
</feature>
<protein>
    <submittedName>
        <fullName evidence="4">Uncharacterized protein</fullName>
    </submittedName>
</protein>
<reference evidence="4" key="1">
    <citation type="journal article" date="2023" name="ISME J.">
        <title>Emergence of putative energy parasites within Clostridia revealed by genome analysis of a novel endosymbiotic clade.</title>
        <authorList>
            <person name="Takahashi K."/>
            <person name="Kuwahara H."/>
            <person name="Horikawa Y."/>
            <person name="Izawa K."/>
            <person name="Kato D."/>
            <person name="Inagaki T."/>
            <person name="Yuki M."/>
            <person name="Ohkuma M."/>
            <person name="Hongoh Y."/>
        </authorList>
    </citation>
    <scope>NUCLEOTIDE SEQUENCE</scope>
    <source>
        <strain evidence="4">CfP3-15</strain>
    </source>
</reference>
<dbReference type="EMBL" id="AP027924">
    <property type="protein sequence ID" value="BED92068.1"/>
    <property type="molecule type" value="Genomic_DNA"/>
</dbReference>
<evidence type="ECO:0000256" key="3">
    <source>
        <dbReference type="SAM" id="Phobius"/>
    </source>
</evidence>
<keyword evidence="3" id="KW-0472">Membrane</keyword>
<accession>A0AA48KX63</accession>
<keyword evidence="3" id="KW-0812">Transmembrane</keyword>
<feature type="coiled-coil region" evidence="1">
    <location>
        <begin position="110"/>
        <end position="168"/>
    </location>
</feature>
<evidence type="ECO:0000256" key="1">
    <source>
        <dbReference type="SAM" id="Coils"/>
    </source>
</evidence>
<dbReference type="AlphaFoldDB" id="A0AA48KX63"/>